<feature type="transmembrane region" description="Helical" evidence="1">
    <location>
        <begin position="102"/>
        <end position="121"/>
    </location>
</feature>
<protein>
    <recommendedName>
        <fullName evidence="4">Serine aminopeptidase S33 domain-containing protein</fullName>
    </recommendedName>
</protein>
<name>A0ABP0NEN3_9DINO</name>
<keyword evidence="3" id="KW-1185">Reference proteome</keyword>
<keyword evidence="1" id="KW-0472">Membrane</keyword>
<dbReference type="EMBL" id="CAXAMN010021596">
    <property type="protein sequence ID" value="CAK9061264.1"/>
    <property type="molecule type" value="Genomic_DNA"/>
</dbReference>
<evidence type="ECO:0008006" key="4">
    <source>
        <dbReference type="Google" id="ProtNLM"/>
    </source>
</evidence>
<proteinExistence type="predicted"/>
<evidence type="ECO:0000313" key="2">
    <source>
        <dbReference type="EMBL" id="CAK9061264.1"/>
    </source>
</evidence>
<accession>A0ABP0NEN3</accession>
<dbReference type="PANTHER" id="PTHR12277">
    <property type="entry name" value="ALPHA/BETA HYDROLASE DOMAIN-CONTAINING PROTEIN"/>
    <property type="match status" value="1"/>
</dbReference>
<dbReference type="InterPro" id="IPR029058">
    <property type="entry name" value="AB_hydrolase_fold"/>
</dbReference>
<dbReference type="Gene3D" id="3.40.50.1820">
    <property type="entry name" value="alpha/beta hydrolase"/>
    <property type="match status" value="1"/>
</dbReference>
<sequence>MPSARLLAKALMMRHRGLMRPKLERCMSAVCIGGCIGVSRSFITWTAKSHLSHLSHPHLRPLSWKSTKFGSPVFSLTRPRARSVSVSSIAQLTQQAVDVSSGFVAFAAKAYGILLLAVFLLQRKLIYLPSGQVADPRVYGGEVIQIAGDSGTTSAAMFFRPQGSKPTIVFFHGNADQLGWGPADLGSQFSQAGYGFYGYSAQELNIRAAGLARPGSPTEESIYTSAEAMLNHLEEKLSVDKASVVLVGQSIGCGAAVEMAKRGFGRKLVLLSPFTSLPRLSQRIYPIFAPALKLCPFLLLDKFDNLAKAKDVKIQTLVIHGDEDEIIPFDMGQELSDAIPGSMLIAAKGFGHNDLFNYPTLLKHIAMFASKGAS</sequence>
<evidence type="ECO:0000313" key="3">
    <source>
        <dbReference type="Proteomes" id="UP001642484"/>
    </source>
</evidence>
<dbReference type="Proteomes" id="UP001642484">
    <property type="component" value="Unassembled WGS sequence"/>
</dbReference>
<organism evidence="2 3">
    <name type="scientific">Durusdinium trenchii</name>
    <dbReference type="NCBI Taxonomy" id="1381693"/>
    <lineage>
        <taxon>Eukaryota</taxon>
        <taxon>Sar</taxon>
        <taxon>Alveolata</taxon>
        <taxon>Dinophyceae</taxon>
        <taxon>Suessiales</taxon>
        <taxon>Symbiodiniaceae</taxon>
        <taxon>Durusdinium</taxon>
    </lineage>
</organism>
<evidence type="ECO:0000256" key="1">
    <source>
        <dbReference type="SAM" id="Phobius"/>
    </source>
</evidence>
<keyword evidence="1" id="KW-0812">Transmembrane</keyword>
<dbReference type="PANTHER" id="PTHR12277:SF81">
    <property type="entry name" value="PROTEIN ABHD13"/>
    <property type="match status" value="1"/>
</dbReference>
<gene>
    <name evidence="2" type="ORF">CCMP2556_LOCUS30133</name>
</gene>
<dbReference type="SUPFAM" id="SSF53474">
    <property type="entry name" value="alpha/beta-Hydrolases"/>
    <property type="match status" value="1"/>
</dbReference>
<comment type="caution">
    <text evidence="2">The sequence shown here is derived from an EMBL/GenBank/DDBJ whole genome shotgun (WGS) entry which is preliminary data.</text>
</comment>
<keyword evidence="1" id="KW-1133">Transmembrane helix</keyword>
<reference evidence="2 3" key="1">
    <citation type="submission" date="2024-02" db="EMBL/GenBank/DDBJ databases">
        <authorList>
            <person name="Chen Y."/>
            <person name="Shah S."/>
            <person name="Dougan E. K."/>
            <person name="Thang M."/>
            <person name="Chan C."/>
        </authorList>
    </citation>
    <scope>NUCLEOTIDE SEQUENCE [LARGE SCALE GENOMIC DNA]</scope>
</reference>